<dbReference type="Gene3D" id="3.40.1620.10">
    <property type="entry name" value="YefM-like domain"/>
    <property type="match status" value="1"/>
</dbReference>
<comment type="similarity">
    <text evidence="1 2">Belongs to the phD/YefM antitoxin family.</text>
</comment>
<keyword evidence="4" id="KW-1185">Reference proteome</keyword>
<proteinExistence type="inferred from homology"/>
<evidence type="ECO:0000313" key="4">
    <source>
        <dbReference type="Proteomes" id="UP001560573"/>
    </source>
</evidence>
<dbReference type="RefSeq" id="WP_369328338.1">
    <property type="nucleotide sequence ID" value="NZ_JAULBC010000001.1"/>
</dbReference>
<dbReference type="Pfam" id="PF02604">
    <property type="entry name" value="PhdYeFM_antitox"/>
    <property type="match status" value="1"/>
</dbReference>
<dbReference type="PANTHER" id="PTHR33713:SF6">
    <property type="entry name" value="ANTITOXIN YEFM"/>
    <property type="match status" value="1"/>
</dbReference>
<dbReference type="SUPFAM" id="SSF143120">
    <property type="entry name" value="YefM-like"/>
    <property type="match status" value="1"/>
</dbReference>
<dbReference type="PANTHER" id="PTHR33713">
    <property type="entry name" value="ANTITOXIN YAFN-RELATED"/>
    <property type="match status" value="1"/>
</dbReference>
<dbReference type="NCBIfam" id="TIGR01552">
    <property type="entry name" value="phd_fam"/>
    <property type="match status" value="1"/>
</dbReference>
<evidence type="ECO:0000256" key="2">
    <source>
        <dbReference type="RuleBase" id="RU362080"/>
    </source>
</evidence>
<evidence type="ECO:0000313" key="3">
    <source>
        <dbReference type="EMBL" id="MEX6686942.1"/>
    </source>
</evidence>
<dbReference type="InterPro" id="IPR051405">
    <property type="entry name" value="phD/YefM_antitoxin"/>
</dbReference>
<evidence type="ECO:0000256" key="1">
    <source>
        <dbReference type="ARBA" id="ARBA00009981"/>
    </source>
</evidence>
<dbReference type="EMBL" id="JAULBC010000001">
    <property type="protein sequence ID" value="MEX6686942.1"/>
    <property type="molecule type" value="Genomic_DNA"/>
</dbReference>
<accession>A0ABV3ZAQ3</accession>
<comment type="function">
    <text evidence="2">Antitoxin component of a type II toxin-antitoxin (TA) system.</text>
</comment>
<reference evidence="3 4" key="1">
    <citation type="submission" date="2023-07" db="EMBL/GenBank/DDBJ databases">
        <authorList>
            <person name="Lian W.-H."/>
        </authorList>
    </citation>
    <scope>NUCLEOTIDE SEQUENCE [LARGE SCALE GENOMIC DNA]</scope>
    <source>
        <strain evidence="3 4">SYSU DXS3180</strain>
    </source>
</reference>
<comment type="caution">
    <text evidence="3">The sequence shown here is derived from an EMBL/GenBank/DDBJ whole genome shotgun (WGS) entry which is preliminary data.</text>
</comment>
<dbReference type="Proteomes" id="UP001560573">
    <property type="component" value="Unassembled WGS sequence"/>
</dbReference>
<dbReference type="Gene3D" id="1.10.1220.170">
    <property type="match status" value="1"/>
</dbReference>
<gene>
    <name evidence="3" type="ORF">QTN47_05525</name>
</gene>
<dbReference type="InterPro" id="IPR036165">
    <property type="entry name" value="YefM-like_sf"/>
</dbReference>
<dbReference type="InterPro" id="IPR006442">
    <property type="entry name" value="Antitoxin_Phd/YefM"/>
</dbReference>
<protein>
    <recommendedName>
        <fullName evidence="2">Antitoxin</fullName>
    </recommendedName>
</protein>
<sequence>MEITTYSSFRQHLKEYLDKIFTNHSALFVTRTKGEDVVVMSKQDYDSIMETFYLLRSPKNAARILSALEEYNKGKGKEQKLIEE</sequence>
<organism evidence="3 4">
    <name type="scientific">Danxiaibacter flavus</name>
    <dbReference type="NCBI Taxonomy" id="3049108"/>
    <lineage>
        <taxon>Bacteria</taxon>
        <taxon>Pseudomonadati</taxon>
        <taxon>Bacteroidota</taxon>
        <taxon>Chitinophagia</taxon>
        <taxon>Chitinophagales</taxon>
        <taxon>Chitinophagaceae</taxon>
        <taxon>Danxiaibacter</taxon>
    </lineage>
</organism>
<name>A0ABV3ZAQ3_9BACT</name>